<accession>A0ABW3TBI0</accession>
<protein>
    <recommendedName>
        <fullName evidence="3">Barstar (barnase inhibitor) domain-containing protein</fullName>
    </recommendedName>
</protein>
<sequence length="100" mass="11115">MRTIEIDGGACKDVKAFCAVLQDEIRALPGHGNSIESFVDSMIWGTMSTLPPPYVIRVRGLHGGPIAQFVKDLSEALGYARMQRRKQAGEDIEVMIQLRR</sequence>
<comment type="caution">
    <text evidence="1">The sequence shown here is derived from an EMBL/GenBank/DDBJ whole genome shotgun (WGS) entry which is preliminary data.</text>
</comment>
<dbReference type="RefSeq" id="WP_374343223.1">
    <property type="nucleotide sequence ID" value="NZ_JBHTLQ010000100.1"/>
</dbReference>
<gene>
    <name evidence="1" type="ORF">ACFQ27_20500</name>
</gene>
<evidence type="ECO:0000313" key="1">
    <source>
        <dbReference type="EMBL" id="MFD1192980.1"/>
    </source>
</evidence>
<reference evidence="2" key="1">
    <citation type="journal article" date="2019" name="Int. J. Syst. Evol. Microbiol.">
        <title>The Global Catalogue of Microorganisms (GCM) 10K type strain sequencing project: providing services to taxonomists for standard genome sequencing and annotation.</title>
        <authorList>
            <consortium name="The Broad Institute Genomics Platform"/>
            <consortium name="The Broad Institute Genome Sequencing Center for Infectious Disease"/>
            <person name="Wu L."/>
            <person name="Ma J."/>
        </authorList>
    </citation>
    <scope>NUCLEOTIDE SEQUENCE [LARGE SCALE GENOMIC DNA]</scope>
    <source>
        <strain evidence="2">CCUG 55074</strain>
    </source>
</reference>
<organism evidence="1 2">
    <name type="scientific">Phenylobacterium conjunctum</name>
    <dbReference type="NCBI Taxonomy" id="1298959"/>
    <lineage>
        <taxon>Bacteria</taxon>
        <taxon>Pseudomonadati</taxon>
        <taxon>Pseudomonadota</taxon>
        <taxon>Alphaproteobacteria</taxon>
        <taxon>Caulobacterales</taxon>
        <taxon>Caulobacteraceae</taxon>
        <taxon>Phenylobacterium</taxon>
    </lineage>
</organism>
<proteinExistence type="predicted"/>
<evidence type="ECO:0000313" key="2">
    <source>
        <dbReference type="Proteomes" id="UP001597216"/>
    </source>
</evidence>
<evidence type="ECO:0008006" key="3">
    <source>
        <dbReference type="Google" id="ProtNLM"/>
    </source>
</evidence>
<dbReference type="Proteomes" id="UP001597216">
    <property type="component" value="Unassembled WGS sequence"/>
</dbReference>
<keyword evidence="2" id="KW-1185">Reference proteome</keyword>
<name>A0ABW3TBI0_9CAUL</name>
<dbReference type="EMBL" id="JBHTLQ010000100">
    <property type="protein sequence ID" value="MFD1192980.1"/>
    <property type="molecule type" value="Genomic_DNA"/>
</dbReference>